<dbReference type="Proteomes" id="UP000018979">
    <property type="component" value="Chromosome I"/>
</dbReference>
<sequence>MPVLPARTPVYSSRENIFVYQYIDRNPPSGEQTAAPLPSLRSLLPPSRFFTGKIAAFYRKDKIKSRSEGIQAFPTIQNV</sequence>
<protein>
    <submittedName>
        <fullName evidence="1">Uncharacterized protein</fullName>
    </submittedName>
</protein>
<dbReference type="KEGG" id="smac:SMDB11_1768"/>
<reference evidence="2" key="2">
    <citation type="submission" date="2013-11" db="EMBL/GenBank/DDBJ databases">
        <title>Genome sequences of clinical and environmental isolates of Serratia marcescens.</title>
        <authorList>
            <person name="Iguchi A."/>
            <person name="Komatsu H."/>
            <person name="Nagaya Y."/>
            <person name="Ogura Y."/>
            <person name="Katsura K."/>
            <person name="Kurokawa K."/>
            <person name="Ooka T."/>
            <person name="Hattori M."/>
            <person name="Gotoh N."/>
            <person name="Thomson N."/>
            <person name="Hayashi T."/>
        </authorList>
    </citation>
    <scope>NUCLEOTIDE SEQUENCE [LARGE SCALE GENOMIC DNA]</scope>
    <source>
        <strain evidence="2">Db11</strain>
    </source>
</reference>
<reference evidence="1 2" key="1">
    <citation type="submission" date="2013-06" db="EMBL/GenBank/DDBJ databases">
        <authorList>
            <person name="Aslett M."/>
        </authorList>
    </citation>
    <scope>NUCLEOTIDE SEQUENCE [LARGE SCALE GENOMIC DNA]</scope>
    <source>
        <strain evidence="1 2">Db11</strain>
    </source>
</reference>
<accession>A0ABC9IHS1</accession>
<organism evidence="1 2">
    <name type="scientific">Serratia marcescens subsp. marcescens Db11</name>
    <dbReference type="NCBI Taxonomy" id="273526"/>
    <lineage>
        <taxon>Bacteria</taxon>
        <taxon>Pseudomonadati</taxon>
        <taxon>Pseudomonadota</taxon>
        <taxon>Gammaproteobacteria</taxon>
        <taxon>Enterobacterales</taxon>
        <taxon>Yersiniaceae</taxon>
        <taxon>Serratia</taxon>
    </lineage>
</organism>
<evidence type="ECO:0000313" key="2">
    <source>
        <dbReference type="Proteomes" id="UP000018979"/>
    </source>
</evidence>
<proteinExistence type="predicted"/>
<gene>
    <name evidence="1" type="ORF">SMDB11_1768</name>
</gene>
<dbReference type="EMBL" id="HG326223">
    <property type="protein sequence ID" value="CDG12343.1"/>
    <property type="molecule type" value="Genomic_DNA"/>
</dbReference>
<evidence type="ECO:0000313" key="1">
    <source>
        <dbReference type="EMBL" id="CDG12343.1"/>
    </source>
</evidence>
<dbReference type="AlphaFoldDB" id="A0ABC9IHS1"/>
<name>A0ABC9IHS1_SERMA</name>
<reference evidence="1 2" key="3">
    <citation type="journal article" date="2014" name="Genome Biol. Evol.">
        <title>Genome evolution and plasticity of Serratia marcescens, an important multidrug-resistant nosocomial pathogen.</title>
        <authorList>
            <person name="Iguchi A."/>
            <person name="Nagaya Y."/>
            <person name="Pradel E."/>
            <person name="Ooka T."/>
            <person name="Ogura Y."/>
            <person name="Katsura K."/>
            <person name="Kurokawa K."/>
            <person name="Oshima K."/>
            <person name="Hattori M."/>
            <person name="Parkhill J."/>
            <person name="Sebaihia M."/>
            <person name="Coulthurst S.J."/>
            <person name="Gotoh N."/>
            <person name="Thomson N.R."/>
            <person name="Ewbank J.J."/>
            <person name="Hayashi T."/>
        </authorList>
    </citation>
    <scope>NUCLEOTIDE SEQUENCE [LARGE SCALE GENOMIC DNA]</scope>
    <source>
        <strain evidence="1 2">Db11</strain>
    </source>
</reference>